<evidence type="ECO:0000313" key="2">
    <source>
        <dbReference type="EMBL" id="KKK85643.1"/>
    </source>
</evidence>
<comment type="caution">
    <text evidence="2">The sequence shown here is derived from an EMBL/GenBank/DDBJ whole genome shotgun (WGS) entry which is preliminary data.</text>
</comment>
<keyword evidence="1" id="KW-0472">Membrane</keyword>
<gene>
    <name evidence="2" type="ORF">LCGC14_2771260</name>
</gene>
<dbReference type="EMBL" id="LAZR01051213">
    <property type="protein sequence ID" value="KKK85643.1"/>
    <property type="molecule type" value="Genomic_DNA"/>
</dbReference>
<organism evidence="2">
    <name type="scientific">marine sediment metagenome</name>
    <dbReference type="NCBI Taxonomy" id="412755"/>
    <lineage>
        <taxon>unclassified sequences</taxon>
        <taxon>metagenomes</taxon>
        <taxon>ecological metagenomes</taxon>
    </lineage>
</organism>
<dbReference type="AlphaFoldDB" id="A0A0F8YW67"/>
<accession>A0A0F8YW67</accession>
<proteinExistence type="predicted"/>
<name>A0A0F8YW67_9ZZZZ</name>
<evidence type="ECO:0000256" key="1">
    <source>
        <dbReference type="SAM" id="Phobius"/>
    </source>
</evidence>
<sequence>MTTGSLVPEPLEANVLGGILPLGLGGVLTALGLGGGVAAALGT</sequence>
<keyword evidence="1" id="KW-1133">Transmembrane helix</keyword>
<feature type="non-terminal residue" evidence="2">
    <location>
        <position position="43"/>
    </location>
</feature>
<keyword evidence="1" id="KW-0812">Transmembrane</keyword>
<protein>
    <submittedName>
        <fullName evidence="2">Uncharacterized protein</fullName>
    </submittedName>
</protein>
<feature type="transmembrane region" description="Helical" evidence="1">
    <location>
        <begin position="20"/>
        <end position="41"/>
    </location>
</feature>
<reference evidence="2" key="1">
    <citation type="journal article" date="2015" name="Nature">
        <title>Complex archaea that bridge the gap between prokaryotes and eukaryotes.</title>
        <authorList>
            <person name="Spang A."/>
            <person name="Saw J.H."/>
            <person name="Jorgensen S.L."/>
            <person name="Zaremba-Niedzwiedzka K."/>
            <person name="Martijn J."/>
            <person name="Lind A.E."/>
            <person name="van Eijk R."/>
            <person name="Schleper C."/>
            <person name="Guy L."/>
            <person name="Ettema T.J."/>
        </authorList>
    </citation>
    <scope>NUCLEOTIDE SEQUENCE</scope>
</reference>